<keyword evidence="6" id="KW-0472">Membrane</keyword>
<evidence type="ECO:0000256" key="5">
    <source>
        <dbReference type="ARBA" id="ARBA00022989"/>
    </source>
</evidence>
<dbReference type="GO" id="GO:0016887">
    <property type="term" value="F:ATP hydrolysis activity"/>
    <property type="evidence" value="ECO:0007669"/>
    <property type="project" value="InterPro"/>
</dbReference>
<evidence type="ECO:0000256" key="4">
    <source>
        <dbReference type="ARBA" id="ARBA00022692"/>
    </source>
</evidence>
<dbReference type="InterPro" id="IPR027417">
    <property type="entry name" value="P-loop_NTPase"/>
</dbReference>
<dbReference type="SUPFAM" id="SSF52540">
    <property type="entry name" value="P-loop containing nucleoside triphosphate hydrolases"/>
    <property type="match status" value="1"/>
</dbReference>
<comment type="subcellular location">
    <subcellularLocation>
        <location evidence="1">Membrane</location>
        <topology evidence="1">Multi-pass membrane protein</topology>
    </subcellularLocation>
</comment>
<dbReference type="OrthoDB" id="66620at2759"/>
<dbReference type="Pfam" id="PF00005">
    <property type="entry name" value="ABC_tran"/>
    <property type="match status" value="1"/>
</dbReference>
<dbReference type="Proteomes" id="UP001152747">
    <property type="component" value="Unassembled WGS sequence"/>
</dbReference>
<keyword evidence="10" id="KW-1185">Reference proteome</keyword>
<dbReference type="GO" id="GO:0005524">
    <property type="term" value="F:ATP binding"/>
    <property type="evidence" value="ECO:0007669"/>
    <property type="project" value="InterPro"/>
</dbReference>
<sequence length="148" mass="16160">MNRRRSIHESIESMDIVSKDDPSYSVSDEQRFSMLNSVPPMTLSWHDVVVMPKKSAQSPTKSSSPLLKKSEKVSDIETSPAENQTKLVLNKAYGVARPGEVIAIVGPSGAGKTTLLNVLTQRNCGELDVTGSVKILIAACQKLQEYEL</sequence>
<evidence type="ECO:0000256" key="2">
    <source>
        <dbReference type="ARBA" id="ARBA00005814"/>
    </source>
</evidence>
<keyword evidence="4" id="KW-0812">Transmembrane</keyword>
<dbReference type="InterPro" id="IPR050352">
    <property type="entry name" value="ABCG_transporters"/>
</dbReference>
<evidence type="ECO:0000259" key="8">
    <source>
        <dbReference type="Pfam" id="PF00005"/>
    </source>
</evidence>
<evidence type="ECO:0000256" key="6">
    <source>
        <dbReference type="ARBA" id="ARBA00023136"/>
    </source>
</evidence>
<reference evidence="9" key="1">
    <citation type="submission" date="2022-11" db="EMBL/GenBank/DDBJ databases">
        <authorList>
            <person name="Kikuchi T."/>
        </authorList>
    </citation>
    <scope>NUCLEOTIDE SEQUENCE</scope>
    <source>
        <strain evidence="9">PS1010</strain>
    </source>
</reference>
<evidence type="ECO:0000256" key="3">
    <source>
        <dbReference type="ARBA" id="ARBA00022448"/>
    </source>
</evidence>
<dbReference type="PANTHER" id="PTHR48041:SF139">
    <property type="entry name" value="PROTEIN SCARLET"/>
    <property type="match status" value="1"/>
</dbReference>
<evidence type="ECO:0000256" key="7">
    <source>
        <dbReference type="SAM" id="MobiDB-lite"/>
    </source>
</evidence>
<proteinExistence type="inferred from homology"/>
<dbReference type="AlphaFoldDB" id="A0A9P1N0T2"/>
<comment type="caution">
    <text evidence="9">The sequence shown here is derived from an EMBL/GenBank/DDBJ whole genome shotgun (WGS) entry which is preliminary data.</text>
</comment>
<comment type="similarity">
    <text evidence="2">Belongs to the ABC transporter superfamily. ABCG family. Eye pigment precursor importer (TC 3.A.1.204) subfamily.</text>
</comment>
<evidence type="ECO:0000256" key="1">
    <source>
        <dbReference type="ARBA" id="ARBA00004141"/>
    </source>
</evidence>
<feature type="domain" description="ABC transporter" evidence="8">
    <location>
        <begin position="97"/>
        <end position="123"/>
    </location>
</feature>
<accession>A0A9P1N0T2</accession>
<name>A0A9P1N0T2_9PELO</name>
<feature type="compositionally biased region" description="Low complexity" evidence="7">
    <location>
        <begin position="58"/>
        <end position="67"/>
    </location>
</feature>
<keyword evidence="3" id="KW-0813">Transport</keyword>
<organism evidence="9 10">
    <name type="scientific">Caenorhabditis angaria</name>
    <dbReference type="NCBI Taxonomy" id="860376"/>
    <lineage>
        <taxon>Eukaryota</taxon>
        <taxon>Metazoa</taxon>
        <taxon>Ecdysozoa</taxon>
        <taxon>Nematoda</taxon>
        <taxon>Chromadorea</taxon>
        <taxon>Rhabditida</taxon>
        <taxon>Rhabditina</taxon>
        <taxon>Rhabditomorpha</taxon>
        <taxon>Rhabditoidea</taxon>
        <taxon>Rhabditidae</taxon>
        <taxon>Peloderinae</taxon>
        <taxon>Caenorhabditis</taxon>
    </lineage>
</organism>
<keyword evidence="5" id="KW-1133">Transmembrane helix</keyword>
<feature type="region of interest" description="Disordered" evidence="7">
    <location>
        <begin position="52"/>
        <end position="81"/>
    </location>
</feature>
<dbReference type="InterPro" id="IPR003439">
    <property type="entry name" value="ABC_transporter-like_ATP-bd"/>
</dbReference>
<dbReference type="Gene3D" id="3.40.50.300">
    <property type="entry name" value="P-loop containing nucleotide triphosphate hydrolases"/>
    <property type="match status" value="1"/>
</dbReference>
<dbReference type="GO" id="GO:0042626">
    <property type="term" value="F:ATPase-coupled transmembrane transporter activity"/>
    <property type="evidence" value="ECO:0007669"/>
    <property type="project" value="TreeGrafter"/>
</dbReference>
<evidence type="ECO:0000313" key="9">
    <source>
        <dbReference type="EMBL" id="CAI5446767.1"/>
    </source>
</evidence>
<gene>
    <name evidence="9" type="ORF">CAMP_LOCUS9404</name>
</gene>
<dbReference type="EMBL" id="CANHGI010000003">
    <property type="protein sequence ID" value="CAI5446767.1"/>
    <property type="molecule type" value="Genomic_DNA"/>
</dbReference>
<protein>
    <recommendedName>
        <fullName evidence="8">ABC transporter domain-containing protein</fullName>
    </recommendedName>
</protein>
<dbReference type="PANTHER" id="PTHR48041">
    <property type="entry name" value="ABC TRANSPORTER G FAMILY MEMBER 28"/>
    <property type="match status" value="1"/>
</dbReference>
<dbReference type="GO" id="GO:0005886">
    <property type="term" value="C:plasma membrane"/>
    <property type="evidence" value="ECO:0007669"/>
    <property type="project" value="TreeGrafter"/>
</dbReference>
<evidence type="ECO:0000313" key="10">
    <source>
        <dbReference type="Proteomes" id="UP001152747"/>
    </source>
</evidence>